<gene>
    <name evidence="5" type="ORF">IMSHALPRED_004908</name>
</gene>
<keyword evidence="4" id="KW-0378">Hydrolase</keyword>
<evidence type="ECO:0000313" key="6">
    <source>
        <dbReference type="Proteomes" id="UP000664534"/>
    </source>
</evidence>
<evidence type="ECO:0008006" key="7">
    <source>
        <dbReference type="Google" id="ProtNLM"/>
    </source>
</evidence>
<evidence type="ECO:0000256" key="2">
    <source>
        <dbReference type="ARBA" id="ARBA00008300"/>
    </source>
</evidence>
<accession>A0A8H3FD43</accession>
<keyword evidence="6" id="KW-1185">Reference proteome</keyword>
<evidence type="ECO:0000256" key="1">
    <source>
        <dbReference type="ARBA" id="ARBA00004502"/>
    </source>
</evidence>
<dbReference type="SUPFAM" id="SSF53474">
    <property type="entry name" value="alpha/beta-Hydrolases"/>
    <property type="match status" value="1"/>
</dbReference>
<name>A0A8H3FD43_9LECA</name>
<evidence type="ECO:0000313" key="5">
    <source>
        <dbReference type="EMBL" id="CAF9920462.1"/>
    </source>
</evidence>
<comment type="similarity">
    <text evidence="2">Belongs to the AB hydrolase superfamily. LDAH family.</text>
</comment>
<keyword evidence="3" id="KW-0551">Lipid droplet</keyword>
<dbReference type="Pfam" id="PF10230">
    <property type="entry name" value="LIDHydrolase"/>
    <property type="match status" value="1"/>
</dbReference>
<dbReference type="Gene3D" id="3.40.50.1820">
    <property type="entry name" value="alpha/beta hydrolase"/>
    <property type="match status" value="1"/>
</dbReference>
<dbReference type="AlphaFoldDB" id="A0A8H3FD43"/>
<organism evidence="5 6">
    <name type="scientific">Imshaugia aleurites</name>
    <dbReference type="NCBI Taxonomy" id="172621"/>
    <lineage>
        <taxon>Eukaryota</taxon>
        <taxon>Fungi</taxon>
        <taxon>Dikarya</taxon>
        <taxon>Ascomycota</taxon>
        <taxon>Pezizomycotina</taxon>
        <taxon>Lecanoromycetes</taxon>
        <taxon>OSLEUM clade</taxon>
        <taxon>Lecanoromycetidae</taxon>
        <taxon>Lecanorales</taxon>
        <taxon>Lecanorineae</taxon>
        <taxon>Parmeliaceae</taxon>
        <taxon>Imshaugia</taxon>
    </lineage>
</organism>
<dbReference type="GO" id="GO:0019915">
    <property type="term" value="P:lipid storage"/>
    <property type="evidence" value="ECO:0007669"/>
    <property type="project" value="InterPro"/>
</dbReference>
<dbReference type="GO" id="GO:0016298">
    <property type="term" value="F:lipase activity"/>
    <property type="evidence" value="ECO:0007669"/>
    <property type="project" value="InterPro"/>
</dbReference>
<dbReference type="Proteomes" id="UP000664534">
    <property type="component" value="Unassembled WGS sequence"/>
</dbReference>
<dbReference type="PANTHER" id="PTHR13390">
    <property type="entry name" value="LIPASE"/>
    <property type="match status" value="1"/>
</dbReference>
<dbReference type="InterPro" id="IPR029058">
    <property type="entry name" value="AB_hydrolase_fold"/>
</dbReference>
<dbReference type="PANTHER" id="PTHR13390:SF0">
    <property type="entry name" value="LIPID DROPLET-ASSOCIATED HYDROLASE"/>
    <property type="match status" value="1"/>
</dbReference>
<reference evidence="5" key="1">
    <citation type="submission" date="2021-03" db="EMBL/GenBank/DDBJ databases">
        <authorList>
            <person name="Tagirdzhanova G."/>
        </authorList>
    </citation>
    <scope>NUCLEOTIDE SEQUENCE</scope>
</reference>
<dbReference type="InterPro" id="IPR019363">
    <property type="entry name" value="LDAH"/>
</dbReference>
<comment type="subcellular location">
    <subcellularLocation>
        <location evidence="1">Lipid droplet</location>
    </subcellularLocation>
</comment>
<proteinExistence type="inferred from homology"/>
<dbReference type="EMBL" id="CAJPDT010000025">
    <property type="protein sequence ID" value="CAF9920462.1"/>
    <property type="molecule type" value="Genomic_DNA"/>
</dbReference>
<protein>
    <recommendedName>
        <fullName evidence="7">Lipid droplet-associated hydrolase</fullName>
    </recommendedName>
</protein>
<dbReference type="OrthoDB" id="448051at2759"/>
<evidence type="ECO:0000256" key="3">
    <source>
        <dbReference type="ARBA" id="ARBA00022677"/>
    </source>
</evidence>
<comment type="caution">
    <text evidence="5">The sequence shown here is derived from an EMBL/GenBank/DDBJ whole genome shotgun (WGS) entry which is preliminary data.</text>
</comment>
<dbReference type="GO" id="GO:0005811">
    <property type="term" value="C:lipid droplet"/>
    <property type="evidence" value="ECO:0007669"/>
    <property type="project" value="UniProtKB-SubCell"/>
</dbReference>
<sequence length="192" mass="21623">MSMSRDPLLGHSTPGESHIIYYEPSTDAILGKTQDYLIYFIPGNPGLIQYYQPFLSRLHNLLSTSSSTESSRFYICGHSLRGFESVQDKFQAPRYPLGLEQQIQFQEELLYDHISSHSNRTGYSPKVILMGHSVGCYMLLELIQQHRGKIEGGEEDFDLIGGILLFPTITDIAESPLGMVFGVRTFELLLGL</sequence>
<evidence type="ECO:0000256" key="4">
    <source>
        <dbReference type="ARBA" id="ARBA00022801"/>
    </source>
</evidence>